<keyword evidence="7" id="KW-0479">Metal-binding</keyword>
<comment type="cofactor">
    <cofactor evidence="3">
        <name>Fe(2+)</name>
        <dbReference type="ChEBI" id="CHEBI:29033"/>
    </cofactor>
</comment>
<dbReference type="SMART" id="SM01124">
    <property type="entry name" value="DBR1"/>
    <property type="match status" value="1"/>
</dbReference>
<evidence type="ECO:0000256" key="7">
    <source>
        <dbReference type="ARBA" id="ARBA00022723"/>
    </source>
</evidence>
<feature type="domain" description="Lariat debranching enzyme C-terminal" evidence="13">
    <location>
        <begin position="266"/>
        <end position="426"/>
    </location>
</feature>
<evidence type="ECO:0000313" key="14">
    <source>
        <dbReference type="EMBL" id="KAF7319542.1"/>
    </source>
</evidence>
<dbReference type="SUPFAM" id="SSF56300">
    <property type="entry name" value="Metallo-dependent phosphatases"/>
    <property type="match status" value="1"/>
</dbReference>
<dbReference type="Pfam" id="PF05011">
    <property type="entry name" value="DBR1"/>
    <property type="match status" value="1"/>
</dbReference>
<accession>A0A8H6TMQ6</accession>
<evidence type="ECO:0000256" key="10">
    <source>
        <dbReference type="ARBA" id="ARBA00023004"/>
    </source>
</evidence>
<dbReference type="OrthoDB" id="407609at2759"/>
<protein>
    <submittedName>
        <fullName evidence="14">RNA lariat debranching enzyme</fullName>
    </submittedName>
</protein>
<dbReference type="Pfam" id="PF00149">
    <property type="entry name" value="Metallophos"/>
    <property type="match status" value="1"/>
</dbReference>
<evidence type="ECO:0000256" key="9">
    <source>
        <dbReference type="ARBA" id="ARBA00022833"/>
    </source>
</evidence>
<comment type="subcellular location">
    <subcellularLocation>
        <location evidence="4">Nucleus</location>
    </subcellularLocation>
</comment>
<keyword evidence="11" id="KW-0464">Manganese</keyword>
<keyword evidence="9" id="KW-0862">Zinc</keyword>
<comment type="similarity">
    <text evidence="5">Belongs to the lariat debranching enzyme family.</text>
</comment>
<proteinExistence type="inferred from homology"/>
<organism evidence="14 15">
    <name type="scientific">Mycena chlorophos</name>
    <name type="common">Agaric fungus</name>
    <name type="synonym">Agaricus chlorophos</name>
    <dbReference type="NCBI Taxonomy" id="658473"/>
    <lineage>
        <taxon>Eukaryota</taxon>
        <taxon>Fungi</taxon>
        <taxon>Dikarya</taxon>
        <taxon>Basidiomycota</taxon>
        <taxon>Agaricomycotina</taxon>
        <taxon>Agaricomycetes</taxon>
        <taxon>Agaricomycetidae</taxon>
        <taxon>Agaricales</taxon>
        <taxon>Marasmiineae</taxon>
        <taxon>Mycenaceae</taxon>
        <taxon>Mycena</taxon>
    </lineage>
</organism>
<gene>
    <name evidence="14" type="ORF">HMN09_00293600</name>
</gene>
<dbReference type="GO" id="GO:0000398">
    <property type="term" value="P:mRNA splicing, via spliceosome"/>
    <property type="evidence" value="ECO:0007669"/>
    <property type="project" value="TreeGrafter"/>
</dbReference>
<dbReference type="InterPro" id="IPR007708">
    <property type="entry name" value="DBR1_C"/>
</dbReference>
<comment type="cofactor">
    <cofactor evidence="2">
        <name>Zn(2+)</name>
        <dbReference type="ChEBI" id="CHEBI:29105"/>
    </cofactor>
</comment>
<dbReference type="CDD" id="cd00844">
    <property type="entry name" value="MPP_Dbr1_N"/>
    <property type="match status" value="1"/>
</dbReference>
<dbReference type="InterPro" id="IPR041816">
    <property type="entry name" value="Dbr1_N"/>
</dbReference>
<evidence type="ECO:0000256" key="4">
    <source>
        <dbReference type="ARBA" id="ARBA00004123"/>
    </source>
</evidence>
<keyword evidence="15" id="KW-1185">Reference proteome</keyword>
<reference evidence="14" key="1">
    <citation type="submission" date="2020-05" db="EMBL/GenBank/DDBJ databases">
        <title>Mycena genomes resolve the evolution of fungal bioluminescence.</title>
        <authorList>
            <person name="Tsai I.J."/>
        </authorList>
    </citation>
    <scope>NUCLEOTIDE SEQUENCE</scope>
    <source>
        <strain evidence="14">110903Hualien_Pintung</strain>
    </source>
</reference>
<dbReference type="AlphaFoldDB" id="A0A8H6TMQ6"/>
<dbReference type="InterPro" id="IPR004843">
    <property type="entry name" value="Calcineurin-like_PHP"/>
</dbReference>
<dbReference type="InterPro" id="IPR029052">
    <property type="entry name" value="Metallo-depent_PP-like"/>
</dbReference>
<sequence length="440" mass="49112">MFGFPVPVFRAVRSRSLSFTKTTNMRIAVVGCSHGHLDQIYKTIHRVDQEAKRRGELPVELLLCCGDFQAHRCNADLYTMKAPAKFRLLNDFHNYYAGRKRAPVLTLVIGGNHEATSHLWECYHGGWLAPNIYFLGQAGSVLVDGWLRVAGASGIWKACDWKKGHFERIPYIPSTLSSAYHVREYDTTRLMQLAGGPKVDIFMSHDWPRAIEKHGDTKQLLLENPRFKTNVLSNTLGSPPLESILNTVKPERWCSGHMHVRFTAEVQHGNKRIPEQARTTKFLALDKPGEGRPFLEVIEVPRPPTATLESPLSGSGGPKLFFDPHWLAIVRAFAPYLPLEEQATPLPPADQVPQLLAEAAEWIKENVKGTPEDNGLKAIDDVQVFKRTAPPTKSASAAEDTNKTPQAYVNPQTEAFCQMLGIPNAIGEEVRRGQVQKTAV</sequence>
<evidence type="ECO:0000259" key="13">
    <source>
        <dbReference type="SMART" id="SM01124"/>
    </source>
</evidence>
<dbReference type="GO" id="GO:0046872">
    <property type="term" value="F:metal ion binding"/>
    <property type="evidence" value="ECO:0007669"/>
    <property type="project" value="UniProtKB-KW"/>
</dbReference>
<evidence type="ECO:0000256" key="1">
    <source>
        <dbReference type="ARBA" id="ARBA00001936"/>
    </source>
</evidence>
<dbReference type="GO" id="GO:0005634">
    <property type="term" value="C:nucleus"/>
    <property type="evidence" value="ECO:0007669"/>
    <property type="project" value="UniProtKB-SubCell"/>
</dbReference>
<dbReference type="EMBL" id="JACAZE010000003">
    <property type="protein sequence ID" value="KAF7319542.1"/>
    <property type="molecule type" value="Genomic_DNA"/>
</dbReference>
<evidence type="ECO:0000256" key="6">
    <source>
        <dbReference type="ARBA" id="ARBA00022664"/>
    </source>
</evidence>
<dbReference type="Gene3D" id="3.60.21.10">
    <property type="match status" value="1"/>
</dbReference>
<evidence type="ECO:0000256" key="2">
    <source>
        <dbReference type="ARBA" id="ARBA00001947"/>
    </source>
</evidence>
<evidence type="ECO:0000256" key="8">
    <source>
        <dbReference type="ARBA" id="ARBA00022801"/>
    </source>
</evidence>
<dbReference type="PANTHER" id="PTHR12849:SF0">
    <property type="entry name" value="LARIAT DEBRANCHING ENZYME"/>
    <property type="match status" value="1"/>
</dbReference>
<keyword evidence="12" id="KW-0539">Nucleus</keyword>
<keyword evidence="10" id="KW-0408">Iron</keyword>
<evidence type="ECO:0000256" key="12">
    <source>
        <dbReference type="ARBA" id="ARBA00023242"/>
    </source>
</evidence>
<comment type="caution">
    <text evidence="14">The sequence shown here is derived from an EMBL/GenBank/DDBJ whole genome shotgun (WGS) entry which is preliminary data.</text>
</comment>
<keyword evidence="6" id="KW-0507">mRNA processing</keyword>
<evidence type="ECO:0000256" key="3">
    <source>
        <dbReference type="ARBA" id="ARBA00001954"/>
    </source>
</evidence>
<comment type="cofactor">
    <cofactor evidence="1">
        <name>Mn(2+)</name>
        <dbReference type="ChEBI" id="CHEBI:29035"/>
    </cofactor>
</comment>
<keyword evidence="8" id="KW-0378">Hydrolase</keyword>
<name>A0A8H6TMQ6_MYCCL</name>
<dbReference type="GO" id="GO:0008419">
    <property type="term" value="F:RNA lariat debranching enzyme activity"/>
    <property type="evidence" value="ECO:0007669"/>
    <property type="project" value="TreeGrafter"/>
</dbReference>
<evidence type="ECO:0000313" key="15">
    <source>
        <dbReference type="Proteomes" id="UP000613580"/>
    </source>
</evidence>
<evidence type="ECO:0000256" key="5">
    <source>
        <dbReference type="ARBA" id="ARBA00006045"/>
    </source>
</evidence>
<evidence type="ECO:0000256" key="11">
    <source>
        <dbReference type="ARBA" id="ARBA00023211"/>
    </source>
</evidence>
<dbReference type="Proteomes" id="UP000613580">
    <property type="component" value="Unassembled WGS sequence"/>
</dbReference>
<dbReference type="PANTHER" id="PTHR12849">
    <property type="entry name" value="RNA LARIAT DEBRANCHING ENZYME"/>
    <property type="match status" value="1"/>
</dbReference>